<dbReference type="NCBIfam" id="NF040576">
    <property type="entry name" value="T2SS_GspM_XpsM"/>
    <property type="match status" value="1"/>
</dbReference>
<accession>W0DS90</accession>
<dbReference type="STRING" id="713585.THITH_10170"/>
<gene>
    <name evidence="1" type="ORF">THITH_10170</name>
</gene>
<evidence type="ECO:0000313" key="1">
    <source>
        <dbReference type="EMBL" id="AHF00138.1"/>
    </source>
</evidence>
<dbReference type="EMBL" id="CP007029">
    <property type="protein sequence ID" value="AHF00138.1"/>
    <property type="molecule type" value="Genomic_DNA"/>
</dbReference>
<evidence type="ECO:0000313" key="2">
    <source>
        <dbReference type="Proteomes" id="UP000005289"/>
    </source>
</evidence>
<evidence type="ECO:0008006" key="3">
    <source>
        <dbReference type="Google" id="ProtNLM"/>
    </source>
</evidence>
<dbReference type="InterPro" id="IPR034756">
    <property type="entry name" value="T2SSM_b"/>
</dbReference>
<name>W0DS90_9GAMM</name>
<sequence>MRRQAWLLVGGAGLVLLLLLGLLLSAVEQRHQMYRDLIHQHEQRIARLQGLRDAGAELAAAADRAETEILAIARDPGRPEQADLNLLRTVQGILRDVGVAVHRSQEQPRREHSGFTTERLAFQGAGTMPQLLQALEQLQQHRPSIRIESLRITPDDVRAEPTAEQRVQIFLDVAVAELQP</sequence>
<dbReference type="Gene3D" id="3.30.70.60">
    <property type="match status" value="1"/>
</dbReference>
<dbReference type="KEGG" id="tti:THITH_10170"/>
<organism evidence="1 2">
    <name type="scientific">Thioalkalivibrio paradoxus ARh 1</name>
    <dbReference type="NCBI Taxonomy" id="713585"/>
    <lineage>
        <taxon>Bacteria</taxon>
        <taxon>Pseudomonadati</taxon>
        <taxon>Pseudomonadota</taxon>
        <taxon>Gammaproteobacteria</taxon>
        <taxon>Chromatiales</taxon>
        <taxon>Ectothiorhodospiraceae</taxon>
        <taxon>Thioalkalivibrio</taxon>
    </lineage>
</organism>
<proteinExistence type="predicted"/>
<reference evidence="1 2" key="1">
    <citation type="submission" date="2013-12" db="EMBL/GenBank/DDBJ databases">
        <authorList>
            <consortium name="DOE Joint Genome Institute"/>
            <person name="Muyzer G."/>
            <person name="Huntemann M."/>
            <person name="Han J."/>
            <person name="Chen A."/>
            <person name="Kyrpides N."/>
            <person name="Mavromatis K."/>
            <person name="Markowitz V."/>
            <person name="Palaniappan K."/>
            <person name="Ivanova N."/>
            <person name="Schaumberg A."/>
            <person name="Pati A."/>
            <person name="Liolios K."/>
            <person name="Nordberg H.P."/>
            <person name="Cantor M.N."/>
            <person name="Hua S.X."/>
            <person name="Woyke T."/>
        </authorList>
    </citation>
    <scope>NUCLEOTIDE SEQUENCE [LARGE SCALE GENOMIC DNA]</scope>
    <source>
        <strain evidence="1 2">ARh 1</strain>
    </source>
</reference>
<dbReference type="AlphaFoldDB" id="W0DS90"/>
<dbReference type="HOGENOM" id="CLU_1495549_0_0_6"/>
<dbReference type="Pfam" id="PF10741">
    <property type="entry name" value="T2SSM_b"/>
    <property type="match status" value="1"/>
</dbReference>
<keyword evidence="2" id="KW-1185">Reference proteome</keyword>
<dbReference type="Proteomes" id="UP000005289">
    <property type="component" value="Chromosome"/>
</dbReference>
<protein>
    <recommendedName>
        <fullName evidence="3">General secretion pathway protein M</fullName>
    </recommendedName>
</protein>
<dbReference type="InterPro" id="IPR014717">
    <property type="entry name" value="Transl_elong_EF1B/ribsomal_bS6"/>
</dbReference>